<gene>
    <name evidence="1" type="ORF">CPAV1605_52</name>
</gene>
<sequence length="387" mass="45427">MAVKNYFIEIQDYQNNNKLQEVIIKISLCEITANLYGNKLNFTRPIEIDENEECTILLCKNICKKDCHQTCYQSYTIKTLKPIERKLMFICLDGVRSDAFAMSKIDFFKNLIEQEKCLYSFYLQSIKHTWSSFSWASILTGEKSSHKITSNKKLEEDNFTLDNTFTDKINKPTSLFVSEWKGFYNIFKKKEYINTKKLLNKKNFYKSDKKTINEAIRNLDKDDVEDINLVYLLSVDEVGHAEGFSPCNINYKKMIGRMSRGIENIYNKIQNRIEEKNEEWLFVIVSDHGGSSEKFMPFKMIKDLYKIRETYGDNYGKARRQKNVKGYHGLNIQTHLNTICFLSQISKFKMQTTGEILEPKSLDIYPTILNFFNIPCEGRNLLIREGM</sequence>
<dbReference type="Pfam" id="PF01663">
    <property type="entry name" value="Phosphodiest"/>
    <property type="match status" value="1"/>
</dbReference>
<protein>
    <recommendedName>
        <fullName evidence="2">Type I phosphodiesterase / nucleotide pyrophosphatase</fullName>
    </recommendedName>
</protein>
<dbReference type="Gene3D" id="3.40.720.10">
    <property type="entry name" value="Alkaline Phosphatase, subunit A"/>
    <property type="match status" value="1"/>
</dbReference>
<accession>A0A5E8CLP6</accession>
<dbReference type="AlphaFoldDB" id="A0A5E8CLP6"/>
<proteinExistence type="predicted"/>
<dbReference type="InterPro" id="IPR017850">
    <property type="entry name" value="Alkaline_phosphatase_core_sf"/>
</dbReference>
<dbReference type="SUPFAM" id="SSF53649">
    <property type="entry name" value="Alkaline phosphatase-like"/>
    <property type="match status" value="1"/>
</dbReference>
<name>A0A5E8CLP6_9ZZZZ</name>
<dbReference type="InterPro" id="IPR002591">
    <property type="entry name" value="Phosphodiest/P_Trfase"/>
</dbReference>
<evidence type="ECO:0000313" key="1">
    <source>
        <dbReference type="EMBL" id="VVU94330.1"/>
    </source>
</evidence>
<reference evidence="1" key="1">
    <citation type="submission" date="2019-09" db="EMBL/GenBank/DDBJ databases">
        <authorList>
            <person name="Needham M D."/>
        </authorList>
    </citation>
    <scope>NUCLEOTIDE SEQUENCE</scope>
</reference>
<dbReference type="EMBL" id="CABVLZ010000001">
    <property type="protein sequence ID" value="VVU94330.1"/>
    <property type="molecule type" value="Genomic_DNA"/>
</dbReference>
<organism evidence="1">
    <name type="scientific">seawater metagenome</name>
    <dbReference type="NCBI Taxonomy" id="1561972"/>
    <lineage>
        <taxon>unclassified sequences</taxon>
        <taxon>metagenomes</taxon>
        <taxon>ecological metagenomes</taxon>
    </lineage>
</organism>
<evidence type="ECO:0008006" key="2">
    <source>
        <dbReference type="Google" id="ProtNLM"/>
    </source>
</evidence>